<protein>
    <submittedName>
        <fullName evidence="3">Uncharacterized protein</fullName>
    </submittedName>
</protein>
<dbReference type="EMBL" id="HBGF01025523">
    <property type="protein sequence ID" value="CAD9120105.1"/>
    <property type="molecule type" value="Transcribed_RNA"/>
</dbReference>
<feature type="region of interest" description="Disordered" evidence="2">
    <location>
        <begin position="1"/>
        <end position="26"/>
    </location>
</feature>
<evidence type="ECO:0000313" key="3">
    <source>
        <dbReference type="EMBL" id="CAD9120105.1"/>
    </source>
</evidence>
<proteinExistence type="predicted"/>
<feature type="region of interest" description="Disordered" evidence="2">
    <location>
        <begin position="344"/>
        <end position="372"/>
    </location>
</feature>
<feature type="compositionally biased region" description="Basic residues" evidence="2">
    <location>
        <begin position="1"/>
        <end position="10"/>
    </location>
</feature>
<evidence type="ECO:0000256" key="1">
    <source>
        <dbReference type="SAM" id="Coils"/>
    </source>
</evidence>
<evidence type="ECO:0000256" key="2">
    <source>
        <dbReference type="SAM" id="MobiDB-lite"/>
    </source>
</evidence>
<accession>A0A7S1Q523</accession>
<feature type="coiled-coil region" evidence="1">
    <location>
        <begin position="390"/>
        <end position="417"/>
    </location>
</feature>
<feature type="compositionally biased region" description="Basic and acidic residues" evidence="2">
    <location>
        <begin position="354"/>
        <end position="366"/>
    </location>
</feature>
<dbReference type="AlphaFoldDB" id="A0A7S1Q523"/>
<keyword evidence="1" id="KW-0175">Coiled coil</keyword>
<reference evidence="3" key="1">
    <citation type="submission" date="2021-01" db="EMBL/GenBank/DDBJ databases">
        <authorList>
            <person name="Corre E."/>
            <person name="Pelletier E."/>
            <person name="Niang G."/>
            <person name="Scheremetjew M."/>
            <person name="Finn R."/>
            <person name="Kale V."/>
            <person name="Holt S."/>
            <person name="Cochrane G."/>
            <person name="Meng A."/>
            <person name="Brown T."/>
            <person name="Cohen L."/>
        </authorList>
    </citation>
    <scope>NUCLEOTIDE SEQUENCE</scope>
    <source>
        <strain evidence="3">CCAP 1951/1</strain>
    </source>
</reference>
<sequence length="453" mass="50553">MAVSHYRRPTPRQPESRASVPVESVRDDRAEYTMEMLSQYRRYVATSLEPELETLREEVAELRYDAELAREEATTYRHRAEAAENELARVNETLQKSLAAADTRVQTATEHHNEHIAAVRRAAESEIDAMRLRVRDAERVAEELRCAGNDPTVLKRLAAAEDAREAAEESKRSMQRRLDDLEKRAQAAESANAATSRMLRNVGDLLSDLTGIAREAADFSTSVASAFAHIECSCPELSSAASQWSSITSADLTSHPESTVDADRARRLTGSVRSALQQQHAAVAGALRSLVIKHTEALESAASSDHDRQHERELARRRLAELEEDLRAEREAMLQALERERVNARLASSGPPRARMEEPTPVRDSAKPSVSQCCQTGPELMSTQGDHDQAARLLDEVVSLQSQLAHHRETIQLLEQQRKLFMDFVDDEWVTAHVQTALNGSVQSETFMLHGVL</sequence>
<dbReference type="Gene3D" id="1.20.1170.10">
    <property type="match status" value="1"/>
</dbReference>
<feature type="coiled-coil region" evidence="1">
    <location>
        <begin position="52"/>
        <end position="198"/>
    </location>
</feature>
<name>A0A7S1Q523_NEODS</name>
<organism evidence="3">
    <name type="scientific">Neobodo designis</name>
    <name type="common">Flagellated protozoan</name>
    <name type="synonym">Bodo designis</name>
    <dbReference type="NCBI Taxonomy" id="312471"/>
    <lineage>
        <taxon>Eukaryota</taxon>
        <taxon>Discoba</taxon>
        <taxon>Euglenozoa</taxon>
        <taxon>Kinetoplastea</taxon>
        <taxon>Metakinetoplastina</taxon>
        <taxon>Neobodonida</taxon>
        <taxon>Neobodo</taxon>
    </lineage>
</organism>
<gene>
    <name evidence="3" type="ORF">NDES1114_LOCUS16884</name>
</gene>